<evidence type="ECO:0000256" key="8">
    <source>
        <dbReference type="ARBA" id="ARBA00023136"/>
    </source>
</evidence>
<feature type="transmembrane region" description="Helical" evidence="10">
    <location>
        <begin position="177"/>
        <end position="199"/>
    </location>
</feature>
<feature type="transmembrane region" description="Helical" evidence="10">
    <location>
        <begin position="373"/>
        <end position="394"/>
    </location>
</feature>
<dbReference type="PROSITE" id="PS50929">
    <property type="entry name" value="ABC_TM1F"/>
    <property type="match status" value="1"/>
</dbReference>
<dbReference type="AlphaFoldDB" id="A0A7R9QYR4"/>
<dbReference type="InterPro" id="IPR050173">
    <property type="entry name" value="ABC_transporter_C-like"/>
</dbReference>
<evidence type="ECO:0000256" key="10">
    <source>
        <dbReference type="SAM" id="Phobius"/>
    </source>
</evidence>
<protein>
    <recommendedName>
        <fullName evidence="11">ABC transmembrane type-1 domain-containing protein</fullName>
    </recommendedName>
</protein>
<evidence type="ECO:0000256" key="2">
    <source>
        <dbReference type="ARBA" id="ARBA00022448"/>
    </source>
</evidence>
<dbReference type="Gene3D" id="3.40.50.300">
    <property type="entry name" value="P-loop containing nucleotide triphosphate hydrolases"/>
    <property type="match status" value="1"/>
</dbReference>
<dbReference type="GO" id="GO:0005524">
    <property type="term" value="F:ATP binding"/>
    <property type="evidence" value="ECO:0007669"/>
    <property type="project" value="UniProtKB-KW"/>
</dbReference>
<dbReference type="InterPro" id="IPR011527">
    <property type="entry name" value="ABC1_TM_dom"/>
</dbReference>
<dbReference type="FunFam" id="1.20.1560.10:FF:000013">
    <property type="entry name" value="ABC transporter C family member 2"/>
    <property type="match status" value="1"/>
</dbReference>
<dbReference type="PANTHER" id="PTHR24223">
    <property type="entry name" value="ATP-BINDING CASSETTE SUB-FAMILY C"/>
    <property type="match status" value="1"/>
</dbReference>
<dbReference type="OrthoDB" id="6424199at2759"/>
<dbReference type="Gene3D" id="1.20.1560.10">
    <property type="entry name" value="ABC transporter type 1, transmembrane domain"/>
    <property type="match status" value="1"/>
</dbReference>
<feature type="region of interest" description="Disordered" evidence="9">
    <location>
        <begin position="31"/>
        <end position="110"/>
    </location>
</feature>
<gene>
    <name evidence="12" type="ORF">ONB1V03_LOCUS18475</name>
</gene>
<dbReference type="InterPro" id="IPR036640">
    <property type="entry name" value="ABC1_TM_sf"/>
</dbReference>
<feature type="compositionally biased region" description="Polar residues" evidence="9">
    <location>
        <begin position="40"/>
        <end position="85"/>
    </location>
</feature>
<keyword evidence="8 10" id="KW-0472">Membrane</keyword>
<keyword evidence="4" id="KW-0677">Repeat</keyword>
<dbReference type="GO" id="GO:0016020">
    <property type="term" value="C:membrane"/>
    <property type="evidence" value="ECO:0007669"/>
    <property type="project" value="UniProtKB-SubCell"/>
</dbReference>
<dbReference type="SUPFAM" id="SSF52540">
    <property type="entry name" value="P-loop containing nucleoside triphosphate hydrolases"/>
    <property type="match status" value="1"/>
</dbReference>
<feature type="transmembrane region" description="Helical" evidence="10">
    <location>
        <begin position="134"/>
        <end position="157"/>
    </location>
</feature>
<dbReference type="PANTHER" id="PTHR24223:SF415">
    <property type="entry name" value="FI20190P1"/>
    <property type="match status" value="1"/>
</dbReference>
<keyword evidence="5" id="KW-0547">Nucleotide-binding</keyword>
<dbReference type="GO" id="GO:0140359">
    <property type="term" value="F:ABC-type transporter activity"/>
    <property type="evidence" value="ECO:0007669"/>
    <property type="project" value="InterPro"/>
</dbReference>
<evidence type="ECO:0000256" key="7">
    <source>
        <dbReference type="ARBA" id="ARBA00022989"/>
    </source>
</evidence>
<keyword evidence="6" id="KW-0067">ATP-binding</keyword>
<keyword evidence="3 10" id="KW-0812">Transmembrane</keyword>
<evidence type="ECO:0000313" key="13">
    <source>
        <dbReference type="Proteomes" id="UP000728032"/>
    </source>
</evidence>
<name>A0A7R9QYR4_9ACAR</name>
<feature type="non-terminal residue" evidence="12">
    <location>
        <position position="520"/>
    </location>
</feature>
<evidence type="ECO:0000256" key="9">
    <source>
        <dbReference type="SAM" id="MobiDB-lite"/>
    </source>
</evidence>
<feature type="transmembrane region" description="Helical" evidence="10">
    <location>
        <begin position="347"/>
        <end position="366"/>
    </location>
</feature>
<dbReference type="InterPro" id="IPR003439">
    <property type="entry name" value="ABC_transporter-like_ATP-bd"/>
</dbReference>
<sequence length="520" mass="59344">MEFLREADHILVLSEGRVVESGGYDELAERGVLSDHEFNESNNQPKGSGDQMSRQTSRVSESDSIGKISRQTSRQISRHLSTQVSHKSDTTEPKTLKDKMEREAENSQLIDEESQEFGSIKFTVYLDYLRRIPLFFVLFPLMCAVLFNTCEVGANYWLNIWTSQNSTLIEDKSNRNYFLSIYLSAIVLDAVLVLIMQVVMRYGAIKASEVLHKDMLYCILRTPLSFFDVTPLGRIINRFNRDFEQIDEEIPFCMSETTMTFIWFLLILGVIIYTNAYTAILIRIYLWTSRQLNRLNSITRSPIYSHFNESISGAVSIRVYKVQQLFTEKLQNYIDVNTNVERHMIDIWSTIIGMLITFSTALFVVLERGHITPGLAGFVLIYSVDVINSISWALRMAADLETEMVCVERVREYSQLESEYSWESTDANKPSDVWPTGSSIEFIDYSASYRPGLEPVLKNLNFRVESGEKVGIVGRTGAGKSSITLALFRIIEPTFGQIVIDGVDVTRIGLHDLRSKLTII</sequence>
<dbReference type="Pfam" id="PF00664">
    <property type="entry name" value="ABC_membrane"/>
    <property type="match status" value="1"/>
</dbReference>
<evidence type="ECO:0000256" key="5">
    <source>
        <dbReference type="ARBA" id="ARBA00022741"/>
    </source>
</evidence>
<proteinExistence type="predicted"/>
<organism evidence="12">
    <name type="scientific">Oppiella nova</name>
    <dbReference type="NCBI Taxonomy" id="334625"/>
    <lineage>
        <taxon>Eukaryota</taxon>
        <taxon>Metazoa</taxon>
        <taxon>Ecdysozoa</taxon>
        <taxon>Arthropoda</taxon>
        <taxon>Chelicerata</taxon>
        <taxon>Arachnida</taxon>
        <taxon>Acari</taxon>
        <taxon>Acariformes</taxon>
        <taxon>Sarcoptiformes</taxon>
        <taxon>Oribatida</taxon>
        <taxon>Brachypylina</taxon>
        <taxon>Oppioidea</taxon>
        <taxon>Oppiidae</taxon>
        <taxon>Oppiella</taxon>
    </lineage>
</organism>
<dbReference type="EMBL" id="CAJPVJ010025541">
    <property type="protein sequence ID" value="CAG2179051.1"/>
    <property type="molecule type" value="Genomic_DNA"/>
</dbReference>
<accession>A0A7R9QYR4</accession>
<evidence type="ECO:0000313" key="12">
    <source>
        <dbReference type="EMBL" id="CAD7661915.1"/>
    </source>
</evidence>
<dbReference type="EMBL" id="OC940366">
    <property type="protein sequence ID" value="CAD7661915.1"/>
    <property type="molecule type" value="Genomic_DNA"/>
</dbReference>
<dbReference type="InterPro" id="IPR027417">
    <property type="entry name" value="P-loop_NTPase"/>
</dbReference>
<evidence type="ECO:0000256" key="6">
    <source>
        <dbReference type="ARBA" id="ARBA00022840"/>
    </source>
</evidence>
<evidence type="ECO:0000259" key="11">
    <source>
        <dbReference type="PROSITE" id="PS50929"/>
    </source>
</evidence>
<keyword evidence="13" id="KW-1185">Reference proteome</keyword>
<dbReference type="Proteomes" id="UP000728032">
    <property type="component" value="Unassembled WGS sequence"/>
</dbReference>
<evidence type="ECO:0000256" key="3">
    <source>
        <dbReference type="ARBA" id="ARBA00022692"/>
    </source>
</evidence>
<feature type="transmembrane region" description="Helical" evidence="10">
    <location>
        <begin position="261"/>
        <end position="286"/>
    </location>
</feature>
<evidence type="ECO:0000256" key="1">
    <source>
        <dbReference type="ARBA" id="ARBA00004141"/>
    </source>
</evidence>
<dbReference type="Pfam" id="PF00005">
    <property type="entry name" value="ABC_tran"/>
    <property type="match status" value="1"/>
</dbReference>
<feature type="compositionally biased region" description="Basic and acidic residues" evidence="9">
    <location>
        <begin position="86"/>
        <end position="105"/>
    </location>
</feature>
<keyword evidence="7 10" id="KW-1133">Transmembrane helix</keyword>
<reference evidence="12" key="1">
    <citation type="submission" date="2020-11" db="EMBL/GenBank/DDBJ databases">
        <authorList>
            <person name="Tran Van P."/>
        </authorList>
    </citation>
    <scope>NUCLEOTIDE SEQUENCE</scope>
</reference>
<keyword evidence="2" id="KW-0813">Transport</keyword>
<evidence type="ECO:0000256" key="4">
    <source>
        <dbReference type="ARBA" id="ARBA00022737"/>
    </source>
</evidence>
<feature type="domain" description="ABC transmembrane type-1" evidence="11">
    <location>
        <begin position="143"/>
        <end position="402"/>
    </location>
</feature>
<dbReference type="GO" id="GO:0016887">
    <property type="term" value="F:ATP hydrolysis activity"/>
    <property type="evidence" value="ECO:0007669"/>
    <property type="project" value="InterPro"/>
</dbReference>
<comment type="subcellular location">
    <subcellularLocation>
        <location evidence="1">Membrane</location>
        <topology evidence="1">Multi-pass membrane protein</topology>
    </subcellularLocation>
</comment>
<dbReference type="SUPFAM" id="SSF90123">
    <property type="entry name" value="ABC transporter transmembrane region"/>
    <property type="match status" value="1"/>
</dbReference>